<keyword evidence="3" id="KW-1185">Reference proteome</keyword>
<sequence>MTAHTPRHAAGHEVNVAAVDDLHTRPENTHLIIYLVAFALFVGLSVWGLVAFNQNQRDAESLSKATALAERFQAAGLGTLDVDATARVLGTTGGVACSHPGDALRRGVLDQQIVNGAAGPGQRPIIATTDVVAGERIVIETYCPDQLRGFVQYADDLKLVDDK</sequence>
<dbReference type="Proteomes" id="UP000316256">
    <property type="component" value="Unassembled WGS sequence"/>
</dbReference>
<dbReference type="AlphaFoldDB" id="A0A541B4G6"/>
<feature type="transmembrane region" description="Helical" evidence="1">
    <location>
        <begin position="31"/>
        <end position="52"/>
    </location>
</feature>
<gene>
    <name evidence="2" type="ORF">FK531_16780</name>
</gene>
<evidence type="ECO:0000313" key="3">
    <source>
        <dbReference type="Proteomes" id="UP000316256"/>
    </source>
</evidence>
<organism evidence="2 3">
    <name type="scientific">Rhodococcus spelaei</name>
    <dbReference type="NCBI Taxonomy" id="2546320"/>
    <lineage>
        <taxon>Bacteria</taxon>
        <taxon>Bacillati</taxon>
        <taxon>Actinomycetota</taxon>
        <taxon>Actinomycetes</taxon>
        <taxon>Mycobacteriales</taxon>
        <taxon>Nocardiaceae</taxon>
        <taxon>Rhodococcus</taxon>
    </lineage>
</organism>
<evidence type="ECO:0000313" key="2">
    <source>
        <dbReference type="EMBL" id="TQF67209.1"/>
    </source>
</evidence>
<comment type="caution">
    <text evidence="2">The sequence shown here is derived from an EMBL/GenBank/DDBJ whole genome shotgun (WGS) entry which is preliminary data.</text>
</comment>
<evidence type="ECO:0000256" key="1">
    <source>
        <dbReference type="SAM" id="Phobius"/>
    </source>
</evidence>
<keyword evidence="1" id="KW-0472">Membrane</keyword>
<dbReference type="OrthoDB" id="3628158at2"/>
<name>A0A541B4G6_9NOCA</name>
<proteinExistence type="predicted"/>
<dbReference type="EMBL" id="VIGH01000007">
    <property type="protein sequence ID" value="TQF67209.1"/>
    <property type="molecule type" value="Genomic_DNA"/>
</dbReference>
<reference evidence="2 3" key="1">
    <citation type="submission" date="2019-06" db="EMBL/GenBank/DDBJ databases">
        <title>Rhodococcus spaelei sp. nov., isolated from a cave.</title>
        <authorList>
            <person name="Lee S.D."/>
        </authorList>
    </citation>
    <scope>NUCLEOTIDE SEQUENCE [LARGE SCALE GENOMIC DNA]</scope>
    <source>
        <strain evidence="2 3">C9-5</strain>
    </source>
</reference>
<protein>
    <submittedName>
        <fullName evidence="2">Uncharacterized protein</fullName>
    </submittedName>
</protein>
<keyword evidence="1" id="KW-0812">Transmembrane</keyword>
<dbReference type="RefSeq" id="WP_142101304.1">
    <property type="nucleotide sequence ID" value="NZ_VIGH01000007.1"/>
</dbReference>
<accession>A0A541B4G6</accession>
<keyword evidence="1" id="KW-1133">Transmembrane helix</keyword>